<protein>
    <submittedName>
        <fullName evidence="3">Uncharacterized protein</fullName>
    </submittedName>
</protein>
<organism evidence="3 4">
    <name type="scientific">Chryseobacterium sediminis</name>
    <dbReference type="NCBI Taxonomy" id="1679494"/>
    <lineage>
        <taxon>Bacteria</taxon>
        <taxon>Pseudomonadati</taxon>
        <taxon>Bacteroidota</taxon>
        <taxon>Flavobacteriia</taxon>
        <taxon>Flavobacteriales</taxon>
        <taxon>Weeksellaceae</taxon>
        <taxon>Chryseobacterium group</taxon>
        <taxon>Chryseobacterium</taxon>
    </lineage>
</organism>
<feature type="chain" id="PRO_5022914074" evidence="2">
    <location>
        <begin position="20"/>
        <end position="154"/>
    </location>
</feature>
<evidence type="ECO:0000313" key="3">
    <source>
        <dbReference type="EMBL" id="KAA2223726.1"/>
    </source>
</evidence>
<feature type="signal peptide" evidence="2">
    <location>
        <begin position="1"/>
        <end position="19"/>
    </location>
</feature>
<dbReference type="AlphaFoldDB" id="A0A5B2UB67"/>
<gene>
    <name evidence="3" type="ORF">FW780_05855</name>
</gene>
<accession>A0A5B2UB67</accession>
<reference evidence="3 4" key="1">
    <citation type="journal article" date="2015" name="Int. J. Syst. Evol. Microbiol.">
        <title>Chryseobacterium sediminis sp. nov., isolated from a river sediment.</title>
        <authorList>
            <person name="Kampfer P."/>
            <person name="Busse H.J."/>
            <person name="McInroy J.A."/>
            <person name="Glaeser S.P."/>
        </authorList>
    </citation>
    <scope>NUCLEOTIDE SEQUENCE [LARGE SCALE GENOMIC DNA]</scope>
    <source>
        <strain evidence="3 4">IMT-174</strain>
    </source>
</reference>
<sequence>MKKLLLTVFLVGTFSLSYAQSDYYNDYRRSISDINWQRVVADLLLSTTQANQIYVLNDRYRDYDTWNRVYVVEPGRWRNDRYSELERILGREKYIIFKKKYYRGQNPVIVYGRNKNDYKKYRKEQEKYYKNQEKYYKKQSKHHGRGHGHDDDWD</sequence>
<dbReference type="EMBL" id="VUNZ01000001">
    <property type="protein sequence ID" value="KAA2223726.1"/>
    <property type="molecule type" value="Genomic_DNA"/>
</dbReference>
<name>A0A5B2UB67_9FLAO</name>
<feature type="compositionally biased region" description="Basic residues" evidence="1">
    <location>
        <begin position="137"/>
        <end position="146"/>
    </location>
</feature>
<evidence type="ECO:0000256" key="2">
    <source>
        <dbReference type="SAM" id="SignalP"/>
    </source>
</evidence>
<keyword evidence="2" id="KW-0732">Signal</keyword>
<proteinExistence type="predicted"/>
<dbReference type="Proteomes" id="UP000323082">
    <property type="component" value="Unassembled WGS sequence"/>
</dbReference>
<dbReference type="RefSeq" id="WP_149832638.1">
    <property type="nucleotide sequence ID" value="NZ_VUNZ01000001.1"/>
</dbReference>
<evidence type="ECO:0000256" key="1">
    <source>
        <dbReference type="SAM" id="MobiDB-lite"/>
    </source>
</evidence>
<evidence type="ECO:0000313" key="4">
    <source>
        <dbReference type="Proteomes" id="UP000323082"/>
    </source>
</evidence>
<comment type="caution">
    <text evidence="3">The sequence shown here is derived from an EMBL/GenBank/DDBJ whole genome shotgun (WGS) entry which is preliminary data.</text>
</comment>
<feature type="region of interest" description="Disordered" evidence="1">
    <location>
        <begin position="132"/>
        <end position="154"/>
    </location>
</feature>
<dbReference type="OrthoDB" id="1261026at2"/>